<dbReference type="Gene3D" id="3.20.20.190">
    <property type="entry name" value="Phosphatidylinositol (PI) phosphodiesterase"/>
    <property type="match status" value="1"/>
</dbReference>
<dbReference type="GO" id="GO:0006629">
    <property type="term" value="P:lipid metabolic process"/>
    <property type="evidence" value="ECO:0007669"/>
    <property type="project" value="InterPro"/>
</dbReference>
<evidence type="ECO:0000259" key="1">
    <source>
        <dbReference type="SMART" id="SM00148"/>
    </source>
</evidence>
<gene>
    <name evidence="2" type="ORF">C0Q70_12649</name>
</gene>
<reference evidence="2 3" key="1">
    <citation type="submission" date="2018-04" db="EMBL/GenBank/DDBJ databases">
        <title>The genome of golden apple snail Pomacea canaliculata provides insight into stress tolerance and invasive adaptation.</title>
        <authorList>
            <person name="Liu C."/>
            <person name="Liu B."/>
            <person name="Ren Y."/>
            <person name="Zhang Y."/>
            <person name="Wang H."/>
            <person name="Li S."/>
            <person name="Jiang F."/>
            <person name="Yin L."/>
            <person name="Zhang G."/>
            <person name="Qian W."/>
            <person name="Fan W."/>
        </authorList>
    </citation>
    <scope>NUCLEOTIDE SEQUENCE [LARGE SCALE GENOMIC DNA]</scope>
    <source>
        <strain evidence="2">SZHN2017</strain>
        <tissue evidence="2">Muscle</tissue>
    </source>
</reference>
<dbReference type="SMART" id="SM00148">
    <property type="entry name" value="PLCXc"/>
    <property type="match status" value="1"/>
</dbReference>
<dbReference type="SUPFAM" id="SSF51695">
    <property type="entry name" value="PLC-like phosphodiesterases"/>
    <property type="match status" value="1"/>
</dbReference>
<dbReference type="GO" id="GO:0008081">
    <property type="term" value="F:phosphoric diester hydrolase activity"/>
    <property type="evidence" value="ECO:0007669"/>
    <property type="project" value="InterPro"/>
</dbReference>
<dbReference type="InterPro" id="IPR051057">
    <property type="entry name" value="PI-PLC_domain"/>
</dbReference>
<name>A0A2T7P250_POMCA</name>
<keyword evidence="3" id="KW-1185">Reference proteome</keyword>
<dbReference type="OrthoDB" id="1046782at2759"/>
<comment type="caution">
    <text evidence="2">The sequence shown here is derived from an EMBL/GenBank/DDBJ whole genome shotgun (WGS) entry which is preliminary data.</text>
</comment>
<dbReference type="STRING" id="400727.A0A2T7P250"/>
<dbReference type="InterPro" id="IPR000909">
    <property type="entry name" value="PLipase_C_PInositol-sp_X_dom"/>
</dbReference>
<evidence type="ECO:0000313" key="2">
    <source>
        <dbReference type="EMBL" id="PVD27488.1"/>
    </source>
</evidence>
<dbReference type="PANTHER" id="PTHR13593">
    <property type="match status" value="1"/>
</dbReference>
<evidence type="ECO:0000313" key="3">
    <source>
        <dbReference type="Proteomes" id="UP000245119"/>
    </source>
</evidence>
<dbReference type="EMBL" id="PZQS01000007">
    <property type="protein sequence ID" value="PVD27488.1"/>
    <property type="molecule type" value="Genomic_DNA"/>
</dbReference>
<dbReference type="InterPro" id="IPR042158">
    <property type="entry name" value="PLCXD1/2/3"/>
</dbReference>
<accession>A0A2T7P250</accession>
<dbReference type="CDD" id="cd08616">
    <property type="entry name" value="PI-PLCXD1c"/>
    <property type="match status" value="1"/>
</dbReference>
<organism evidence="2 3">
    <name type="scientific">Pomacea canaliculata</name>
    <name type="common">Golden apple snail</name>
    <dbReference type="NCBI Taxonomy" id="400727"/>
    <lineage>
        <taxon>Eukaryota</taxon>
        <taxon>Metazoa</taxon>
        <taxon>Spiralia</taxon>
        <taxon>Lophotrochozoa</taxon>
        <taxon>Mollusca</taxon>
        <taxon>Gastropoda</taxon>
        <taxon>Caenogastropoda</taxon>
        <taxon>Architaenioglossa</taxon>
        <taxon>Ampullarioidea</taxon>
        <taxon>Ampullariidae</taxon>
        <taxon>Pomacea</taxon>
    </lineage>
</organism>
<feature type="domain" description="Phosphatidylinositol-specific phospholipase C X" evidence="1">
    <location>
        <begin position="11"/>
        <end position="185"/>
    </location>
</feature>
<proteinExistence type="predicted"/>
<dbReference type="InterPro" id="IPR017946">
    <property type="entry name" value="PLC-like_Pdiesterase_TIM-brl"/>
</dbReference>
<sequence length="301" mass="34038">MQAWMTNLAPQLHQVPLCCLAIPGTHNAGMYHLEKSLGLSPDADDALKSFTSLPLFGPMAMEIIGKWSKTQNLSIAQQLEAGVRYFDLRVGCGGPDGDLYIVHSLFGPKVWDCIEDICVFLQNHPREVVLLDFNHFYNMETEHHLQLITFIISKLQSNLCPVSLLEQTTLVNLWGKQQQTIVFYQHELVQEFRDLWPATSIASPWASTTNVDDCLVFQEKFAKQRHTEGKFHVCQLVLTPNTPFILQNIGNDLLHACACKINPRISSWIQSCSMKGHTGCIYAVDFVEMDHIIESIIQLNV</sequence>
<dbReference type="PANTHER" id="PTHR13593:SF113">
    <property type="entry name" value="SI:DKEY-266F7.9"/>
    <property type="match status" value="1"/>
</dbReference>
<dbReference type="Proteomes" id="UP000245119">
    <property type="component" value="Linkage Group LG7"/>
</dbReference>
<dbReference type="AlphaFoldDB" id="A0A2T7P250"/>
<protein>
    <recommendedName>
        <fullName evidence="1">Phosphatidylinositol-specific phospholipase C X domain-containing protein</fullName>
    </recommendedName>
</protein>